<dbReference type="InterPro" id="IPR005467">
    <property type="entry name" value="His_kinase_dom"/>
</dbReference>
<keyword evidence="10 12" id="KW-0472">Membrane</keyword>
<keyword evidence="15" id="KW-1185">Reference proteome</keyword>
<evidence type="ECO:0000256" key="1">
    <source>
        <dbReference type="ARBA" id="ARBA00000085"/>
    </source>
</evidence>
<dbReference type="GO" id="GO:0000155">
    <property type="term" value="F:phosphorelay sensor kinase activity"/>
    <property type="evidence" value="ECO:0007669"/>
    <property type="project" value="TreeGrafter"/>
</dbReference>
<evidence type="ECO:0000256" key="4">
    <source>
        <dbReference type="ARBA" id="ARBA00022475"/>
    </source>
</evidence>
<evidence type="ECO:0000256" key="3">
    <source>
        <dbReference type="ARBA" id="ARBA00012438"/>
    </source>
</evidence>
<gene>
    <name evidence="14" type="ORF">HF992_06665</name>
</gene>
<dbReference type="Proteomes" id="UP000522720">
    <property type="component" value="Unassembled WGS sequence"/>
</dbReference>
<dbReference type="AlphaFoldDB" id="A0A7X6S0T4"/>
<feature type="transmembrane region" description="Helical" evidence="12">
    <location>
        <begin position="12"/>
        <end position="30"/>
    </location>
</feature>
<sequence length="323" mass="37269">MIGKFLKEYMAWLLLYVALACLFLTTFWLYRLPMAYFANALIFALTLFVFFALGALMRFRKEWYSLRHPNPNNERPSSFSPLVTAAQEALQLERQKNQEQTETLLQELNQLKSLIKMWGHQIKVPLASLDLLVQTEKLNPQQVASQVQTIDHYLTILLTYLKFQDKTDDFRFERLHVRPIVSQIIKDYRVQCLTKDLSVHIEGDCILNSDAKWLSFALSQFIDNAIKYSKRGGKITISLYEKGIRIKDHGIGILAEDLPRLFDEGFTGFNGHKYHKSTGLGLFMAKKVLDDLELAITVESEVEQGTTVTLSPKRGIQDEKRPF</sequence>
<feature type="domain" description="Histidine kinase" evidence="13">
    <location>
        <begin position="117"/>
        <end position="316"/>
    </location>
</feature>
<evidence type="ECO:0000256" key="2">
    <source>
        <dbReference type="ARBA" id="ARBA00004651"/>
    </source>
</evidence>
<dbReference type="GO" id="GO:0005886">
    <property type="term" value="C:plasma membrane"/>
    <property type="evidence" value="ECO:0007669"/>
    <property type="project" value="UniProtKB-SubCell"/>
</dbReference>
<dbReference type="GO" id="GO:0004721">
    <property type="term" value="F:phosphoprotein phosphatase activity"/>
    <property type="evidence" value="ECO:0007669"/>
    <property type="project" value="TreeGrafter"/>
</dbReference>
<name>A0A7X6S0T4_9STRE</name>
<dbReference type="EMBL" id="JAAXPR010000010">
    <property type="protein sequence ID" value="NKZ20523.1"/>
    <property type="molecule type" value="Genomic_DNA"/>
</dbReference>
<accession>A0A7X6S0T4</accession>
<evidence type="ECO:0000259" key="13">
    <source>
        <dbReference type="PROSITE" id="PS50109"/>
    </source>
</evidence>
<proteinExistence type="predicted"/>
<dbReference type="Pfam" id="PF02518">
    <property type="entry name" value="HATPase_c"/>
    <property type="match status" value="1"/>
</dbReference>
<keyword evidence="5" id="KW-0808">Transferase</keyword>
<evidence type="ECO:0000256" key="7">
    <source>
        <dbReference type="ARBA" id="ARBA00022777"/>
    </source>
</evidence>
<dbReference type="InterPro" id="IPR036890">
    <property type="entry name" value="HATPase_C_sf"/>
</dbReference>
<comment type="caution">
    <text evidence="14">The sequence shown here is derived from an EMBL/GenBank/DDBJ whole genome shotgun (WGS) entry which is preliminary data.</text>
</comment>
<keyword evidence="9" id="KW-0902">Two-component regulatory system</keyword>
<reference evidence="14 15" key="1">
    <citation type="submission" date="2020-04" db="EMBL/GenBank/DDBJ databases">
        <title>MicrobeNet Type strains.</title>
        <authorList>
            <person name="Nicholson A.C."/>
        </authorList>
    </citation>
    <scope>NUCLEOTIDE SEQUENCE [LARGE SCALE GENOMIC DNA]</scope>
    <source>
        <strain evidence="14 15">CCUG 69612</strain>
    </source>
</reference>
<dbReference type="PANTHER" id="PTHR45453">
    <property type="entry name" value="PHOSPHATE REGULON SENSOR PROTEIN PHOR"/>
    <property type="match status" value="1"/>
</dbReference>
<keyword evidence="7 14" id="KW-0418">Kinase</keyword>
<dbReference type="PROSITE" id="PS50109">
    <property type="entry name" value="HIS_KIN"/>
    <property type="match status" value="1"/>
</dbReference>
<dbReference type="InterPro" id="IPR050351">
    <property type="entry name" value="BphY/WalK/GraS-like"/>
</dbReference>
<evidence type="ECO:0000256" key="6">
    <source>
        <dbReference type="ARBA" id="ARBA00022692"/>
    </source>
</evidence>
<evidence type="ECO:0000313" key="14">
    <source>
        <dbReference type="EMBL" id="NKZ20523.1"/>
    </source>
</evidence>
<comment type="subcellular location">
    <subcellularLocation>
        <location evidence="2">Cell membrane</location>
        <topology evidence="2">Multi-pass membrane protein</topology>
    </subcellularLocation>
</comment>
<evidence type="ECO:0000313" key="15">
    <source>
        <dbReference type="Proteomes" id="UP000522720"/>
    </source>
</evidence>
<dbReference type="GO" id="GO:0016036">
    <property type="term" value="P:cellular response to phosphate starvation"/>
    <property type="evidence" value="ECO:0007669"/>
    <property type="project" value="TreeGrafter"/>
</dbReference>
<keyword evidence="6 12" id="KW-0812">Transmembrane</keyword>
<feature type="transmembrane region" description="Helical" evidence="12">
    <location>
        <begin position="36"/>
        <end position="57"/>
    </location>
</feature>
<comment type="catalytic activity">
    <reaction evidence="1">
        <text>ATP + protein L-histidine = ADP + protein N-phospho-L-histidine.</text>
        <dbReference type="EC" id="2.7.13.3"/>
    </reaction>
</comment>
<dbReference type="Gene3D" id="3.30.565.10">
    <property type="entry name" value="Histidine kinase-like ATPase, C-terminal domain"/>
    <property type="match status" value="1"/>
</dbReference>
<keyword evidence="8 12" id="KW-1133">Transmembrane helix</keyword>
<feature type="coiled-coil region" evidence="11">
    <location>
        <begin position="82"/>
        <end position="114"/>
    </location>
</feature>
<dbReference type="InterPro" id="IPR003594">
    <property type="entry name" value="HATPase_dom"/>
</dbReference>
<evidence type="ECO:0000256" key="12">
    <source>
        <dbReference type="SAM" id="Phobius"/>
    </source>
</evidence>
<evidence type="ECO:0000256" key="8">
    <source>
        <dbReference type="ARBA" id="ARBA00022989"/>
    </source>
</evidence>
<protein>
    <recommendedName>
        <fullName evidence="3">histidine kinase</fullName>
        <ecNumber evidence="3">2.7.13.3</ecNumber>
    </recommendedName>
</protein>
<dbReference type="PANTHER" id="PTHR45453:SF2">
    <property type="entry name" value="HISTIDINE KINASE"/>
    <property type="match status" value="1"/>
</dbReference>
<keyword evidence="11" id="KW-0175">Coiled coil</keyword>
<evidence type="ECO:0000256" key="10">
    <source>
        <dbReference type="ARBA" id="ARBA00023136"/>
    </source>
</evidence>
<dbReference type="PROSITE" id="PS51257">
    <property type="entry name" value="PROKAR_LIPOPROTEIN"/>
    <property type="match status" value="1"/>
</dbReference>
<evidence type="ECO:0000256" key="11">
    <source>
        <dbReference type="SAM" id="Coils"/>
    </source>
</evidence>
<dbReference type="SMART" id="SM00387">
    <property type="entry name" value="HATPase_c"/>
    <property type="match status" value="1"/>
</dbReference>
<evidence type="ECO:0000256" key="5">
    <source>
        <dbReference type="ARBA" id="ARBA00022679"/>
    </source>
</evidence>
<dbReference type="SUPFAM" id="SSF55874">
    <property type="entry name" value="ATPase domain of HSP90 chaperone/DNA topoisomerase II/histidine kinase"/>
    <property type="match status" value="1"/>
</dbReference>
<organism evidence="14 15">
    <name type="scientific">Streptococcus ovuberis</name>
    <dbReference type="NCBI Taxonomy" id="1936207"/>
    <lineage>
        <taxon>Bacteria</taxon>
        <taxon>Bacillati</taxon>
        <taxon>Bacillota</taxon>
        <taxon>Bacilli</taxon>
        <taxon>Lactobacillales</taxon>
        <taxon>Streptococcaceae</taxon>
        <taxon>Streptococcus</taxon>
    </lineage>
</organism>
<dbReference type="EC" id="2.7.13.3" evidence="3"/>
<keyword evidence="4" id="KW-1003">Cell membrane</keyword>
<evidence type="ECO:0000256" key="9">
    <source>
        <dbReference type="ARBA" id="ARBA00023012"/>
    </source>
</evidence>